<sequence length="51" mass="5314">MPAERIPEMVSVLTMVGGRVIHGAAEHTALNPPLPPVRPSYSPLLTGANAP</sequence>
<dbReference type="AlphaFoldDB" id="A0A1Z1WPX2"/>
<dbReference type="EMBL" id="CP021748">
    <property type="protein sequence ID" value="ARX88372.1"/>
    <property type="molecule type" value="Genomic_DNA"/>
</dbReference>
<reference evidence="2 3" key="1">
    <citation type="submission" date="2017-05" db="EMBL/GenBank/DDBJ databases">
        <title>Streptomyces alboflavus Genome sequencing and assembly.</title>
        <authorList>
            <person name="Wang Y."/>
            <person name="Du B."/>
            <person name="Ding Y."/>
            <person name="Liu H."/>
            <person name="Hou Q."/>
            <person name="Liu K."/>
            <person name="Wang C."/>
            <person name="Yao L."/>
        </authorList>
    </citation>
    <scope>NUCLEOTIDE SEQUENCE [LARGE SCALE GENOMIC DNA]</scope>
    <source>
        <strain evidence="2 3">MDJK44</strain>
    </source>
</reference>
<proteinExistence type="predicted"/>
<organism evidence="2 3">
    <name type="scientific">Streptomyces alboflavus</name>
    <dbReference type="NCBI Taxonomy" id="67267"/>
    <lineage>
        <taxon>Bacteria</taxon>
        <taxon>Bacillati</taxon>
        <taxon>Actinomycetota</taxon>
        <taxon>Actinomycetes</taxon>
        <taxon>Kitasatosporales</taxon>
        <taxon>Streptomycetaceae</taxon>
        <taxon>Streptomyces</taxon>
    </lineage>
</organism>
<evidence type="ECO:0000313" key="3">
    <source>
        <dbReference type="Proteomes" id="UP000195880"/>
    </source>
</evidence>
<protein>
    <submittedName>
        <fullName evidence="2">Amidohydrolase</fullName>
    </submittedName>
</protein>
<name>A0A1Z1WPX2_9ACTN</name>
<evidence type="ECO:0000256" key="1">
    <source>
        <dbReference type="SAM" id="MobiDB-lite"/>
    </source>
</evidence>
<feature type="region of interest" description="Disordered" evidence="1">
    <location>
        <begin position="28"/>
        <end position="51"/>
    </location>
</feature>
<keyword evidence="3" id="KW-1185">Reference proteome</keyword>
<gene>
    <name evidence="2" type="ORF">SMD44_07859</name>
</gene>
<dbReference type="RefSeq" id="WP_159399686.1">
    <property type="nucleotide sequence ID" value="NZ_CP021748.1"/>
</dbReference>
<dbReference type="KEGG" id="salf:SMD44_07859"/>
<keyword evidence="2" id="KW-0378">Hydrolase</keyword>
<accession>A0A1Z1WPX2</accession>
<dbReference type="GO" id="GO:0016787">
    <property type="term" value="F:hydrolase activity"/>
    <property type="evidence" value="ECO:0007669"/>
    <property type="project" value="UniProtKB-KW"/>
</dbReference>
<evidence type="ECO:0000313" key="2">
    <source>
        <dbReference type="EMBL" id="ARX88372.1"/>
    </source>
</evidence>
<dbReference type="Proteomes" id="UP000195880">
    <property type="component" value="Chromosome"/>
</dbReference>